<dbReference type="CDD" id="cd00081">
    <property type="entry name" value="Hint"/>
    <property type="match status" value="1"/>
</dbReference>
<name>A0ABV6W5K3_9ACTN</name>
<dbReference type="Proteomes" id="UP001592531">
    <property type="component" value="Unassembled WGS sequence"/>
</dbReference>
<evidence type="ECO:0000256" key="1">
    <source>
        <dbReference type="SAM" id="MobiDB-lite"/>
    </source>
</evidence>
<comment type="caution">
    <text evidence="4">The sequence shown here is derived from an EMBL/GenBank/DDBJ whole genome shotgun (WGS) entry which is preliminary data.</text>
</comment>
<dbReference type="SUPFAM" id="SSF51294">
    <property type="entry name" value="Hedgehog/intein (Hint) domain"/>
    <property type="match status" value="1"/>
</dbReference>
<keyword evidence="2" id="KW-0732">Signal</keyword>
<evidence type="ECO:0000313" key="5">
    <source>
        <dbReference type="Proteomes" id="UP001592531"/>
    </source>
</evidence>
<dbReference type="SMART" id="SM00306">
    <property type="entry name" value="HintN"/>
    <property type="match status" value="1"/>
</dbReference>
<dbReference type="EMBL" id="JBHFAB010000037">
    <property type="protein sequence ID" value="MFC1421274.1"/>
    <property type="molecule type" value="Genomic_DNA"/>
</dbReference>
<feature type="compositionally biased region" description="Gly residues" evidence="1">
    <location>
        <begin position="258"/>
        <end position="267"/>
    </location>
</feature>
<keyword evidence="5" id="KW-1185">Reference proteome</keyword>
<dbReference type="Pfam" id="PF07591">
    <property type="entry name" value="PT-HINT"/>
    <property type="match status" value="1"/>
</dbReference>
<organism evidence="4 5">
    <name type="scientific">Streptacidiphilus cavernicola</name>
    <dbReference type="NCBI Taxonomy" id="3342716"/>
    <lineage>
        <taxon>Bacteria</taxon>
        <taxon>Bacillati</taxon>
        <taxon>Actinomycetota</taxon>
        <taxon>Actinomycetes</taxon>
        <taxon>Kitasatosporales</taxon>
        <taxon>Streptomycetaceae</taxon>
        <taxon>Streptacidiphilus</taxon>
    </lineage>
</organism>
<feature type="region of interest" description="Disordered" evidence="1">
    <location>
        <begin position="210"/>
        <end position="282"/>
    </location>
</feature>
<dbReference type="InterPro" id="IPR003587">
    <property type="entry name" value="Hint_dom_N"/>
</dbReference>
<dbReference type="InterPro" id="IPR036844">
    <property type="entry name" value="Hint_dom_sf"/>
</dbReference>
<evidence type="ECO:0000256" key="2">
    <source>
        <dbReference type="SAM" id="SignalP"/>
    </source>
</evidence>
<feature type="region of interest" description="Disordered" evidence="1">
    <location>
        <begin position="1689"/>
        <end position="1725"/>
    </location>
</feature>
<feature type="compositionally biased region" description="Low complexity" evidence="1">
    <location>
        <begin position="210"/>
        <end position="229"/>
    </location>
</feature>
<feature type="signal peptide" evidence="2">
    <location>
        <begin position="1"/>
        <end position="18"/>
    </location>
</feature>
<dbReference type="InterPro" id="IPR050708">
    <property type="entry name" value="T6SS_VgrG/RHS"/>
</dbReference>
<feature type="domain" description="Hint" evidence="3">
    <location>
        <begin position="2119"/>
        <end position="2223"/>
    </location>
</feature>
<evidence type="ECO:0000259" key="3">
    <source>
        <dbReference type="SMART" id="SM00306"/>
    </source>
</evidence>
<dbReference type="InterPro" id="IPR022385">
    <property type="entry name" value="Rhs_assc_core"/>
</dbReference>
<dbReference type="NCBIfam" id="TIGR03696">
    <property type="entry name" value="Rhs_assc_core"/>
    <property type="match status" value="1"/>
</dbReference>
<dbReference type="RefSeq" id="WP_380544176.1">
    <property type="nucleotide sequence ID" value="NZ_JBHFAB010000037.1"/>
</dbReference>
<gene>
    <name evidence="4" type="ORF">ACEZDE_32225</name>
</gene>
<accession>A0ABV6W5K3</accession>
<dbReference type="PANTHER" id="PTHR32305">
    <property type="match status" value="1"/>
</dbReference>
<dbReference type="Gene3D" id="2.180.10.10">
    <property type="entry name" value="RHS repeat-associated core"/>
    <property type="match status" value="1"/>
</dbReference>
<sequence>MAAVAALAVLLTGSPATAASLQRADATSGGNAAPKAKPAPSVKGVTAVPFHFTHPQNQANRAYRPTSTAFPQAASAVLAVQGAKRTAQASSAAGIPVTVRALAPKHGAYGGPGAVHVAVTSRTAATRAGVDGVLFTLTPSGAGHGSAQVSLDYAAFAQANGGGFGGRLHLVQLPPCALTTPQLASCRTQTALNTATNDAAAKTLSATVPLAASPAPTGPSPSTGMTQSSYARPAAAWQTASPSSSSGTQMVLAAVSGSSGGDQGGASGSYSATSLSPSGAWSEGGSDGSFTYSYPITVPPAPSTLAPTVGLDYNSGAVDGQTSATQAQASWAGEGWSTPQSFVEQSFTSCADSPEGSAAPTSTADECYDGPILTLSLSGSSTSLVYDAVKKVYKPLDDNGEVVTHVTDSGNGSGTYNTDYWTVTTRDGTVYSFGRNELPGWTSGKATTHSVDSEPVYAAHTGDPCYNATFSSSHCTMAYRWNLDYVTDVHGNALAYYYKQDTNNYGAFTGTTPVTYVRDSHLDHIDYGFTDGNAYGTVADKVLFATGDRCLADTASCDPLNSSTNANWPDVPFDLVCTSTTSCSQHSPSFFSTVRLTSITTQQYAPATSTYQPVDSWALTQTLPVSGDGNATLWLSSIQRTGSDALGKGSPSSVTLPPVTFTGTDLANRVDTTHDGLPPLYHFRIGSITSETGSTTTVTYELTSPCTAPVKVTASANTTSCYPVSWTPQGYSAPITDWFNKWALAQVTQNDPTGGAPQTFTAYTYTGAAWHYDDDEVVKAMYRTYGQWRGYHDVKTFTGDGVNDKQTLNEALYYQGMSKDNSTATVNVTDSQGGVHEDIDQLAGKPFEETTFQGSGGGVDHSTITSYWVSPATATRARTGLPDLTANITAPLETWTRQALTDTGTTTWRNTETDTSYDTTASDDTYGLETASYTHTVPANTAYDRCTTSTYAKANTAANLVGLASGSETDTVACAGFTEGSPASVPATAAVNNLTAPTTVTRPNQVVSATRILYDDPTHAAAWPQPALTFPQTSAPTTGDASIQQTATGYTGGAFTWQTTKAVVYDSLGRPSDIYTPSPGDNSATPTGAKTHTAYTTDSAGNVTGTTVTNPLGQTSSATQDPARGTTLTATDLNQVVTTSQYDGLGRVTSVWLANRYTPTSPPAANDTYTYTLSNSGITAVTTNKLNDELNWQTSTVLYDALMRVRQTQSPTPQGGRMVTDTFYDSRGWKSVTYNGWWDKATAPNTTLVSAADLHDNVPNQDYYTYDGLGRVVVDQSENDGAEISRTTTVYNGDRTTVIPPTGATVKATVTDPLGRTTELDDYTTAPTLHTPADTFTGIFTTTGGTTQATTYGYDTHGNQNTVTAAGSTWSSTYNLLGQVTDKTDPDAGHSTTVYNQAGQLVQTTDSRGKTTSDTYDALGRETAAYDAPLTGQSGSNELASWVYDNSNNHTGMANALGHLTTQTAYQGGTSGTAVTTQEKSFNVYGSSLGETVTIPSTTATSTLAGTYTYTHTYTSNTGLPFRDTYSSAGGLPAQTVGHSYTTALDLPNNLSGYSQLTNYDAWDRVQQETIGTGTNLAYLTNTYDPHTGQLTDQSTTRYTSPTAVDDQAYTYDPAGNITRQVTTHLGASGTETQCYQYDTLDRLTQAWTATDSCTAAPTTSSRGQVGDQLSGGTAYWTSWSFDALGQRTSQTDYSTTGGADTTTTDQYNQNGKNQPHTLTSTTGATTGGTSYAYDTAGNMTTRTTPATGTQSLTWNDAGQLTDVTGGTPGDSHYLYDADGTLLLQRDPGTTTLYLPGEQLALNTATGTITGTRYVPLPGGGTAVSTATITSSGTTAPVTTFEISDLHGTNALMLDSTAQTPTWRQFTPYGGTRGQAVNWDDNHGFLNKPTDASTGLTIVGARQYDPTLGRFISLDPLFEATSSQQLNGYTYAADNPVSQSDPSGQAVYDDTTGRGYGNGAQVDAYQQHHKREVLQDLVNQAVALVHQTFTDAWLHKYSPKTDNANTYAMWLGHYAWAAGGNLSGDFWTGATVGEDGQTQAICFGRTACGKAFSYLTQTGDVQGAKQIAAFYCVWNDCGHQSEDYSSAKKLWASMLNNFMLGDAPGVDPGAEEPGSGATGGCFSFDPKTPVLLASGKTRPIGKLKVGDKVESADPATGKDEGGRTVQNIWVNHDTDLLDVTVATGQGHTAVLHTTANHPFWDDTTRTWVRADHLKTGHQLASTNGQHPTVINTKTTPGTANRWNLTVQQLHTYYVLAGTTPILVHNCGTGPDGLIDLEAASKSGAAPGKGGYSPAGRALQKHADRPGTGGNWPRPTGRENPTGWNEAGQNMLDDILTSPDSVAHLGYGRVGGTWQDTLDVRLPSGLGARFDLGGNFSGFLD</sequence>
<feature type="chain" id="PRO_5045533883" evidence="2">
    <location>
        <begin position="19"/>
        <end position="2380"/>
    </location>
</feature>
<feature type="compositionally biased region" description="Polar residues" evidence="1">
    <location>
        <begin position="238"/>
        <end position="249"/>
    </location>
</feature>
<dbReference type="Gene3D" id="2.170.16.10">
    <property type="entry name" value="Hedgehog/Intein (Hint) domain"/>
    <property type="match status" value="1"/>
</dbReference>
<feature type="compositionally biased region" description="Low complexity" evidence="1">
    <location>
        <begin position="1692"/>
        <end position="1706"/>
    </location>
</feature>
<feature type="compositionally biased region" description="Polar residues" evidence="1">
    <location>
        <begin position="1707"/>
        <end position="1717"/>
    </location>
</feature>
<feature type="region of interest" description="Disordered" evidence="1">
    <location>
        <begin position="2282"/>
        <end position="2328"/>
    </location>
</feature>
<proteinExistence type="predicted"/>
<dbReference type="PANTHER" id="PTHR32305:SF17">
    <property type="entry name" value="TRNA NUCLEASE WAPA"/>
    <property type="match status" value="1"/>
</dbReference>
<protein>
    <submittedName>
        <fullName evidence="4">Polymorphic toxin-type HINT domain-containing protein</fullName>
    </submittedName>
</protein>
<evidence type="ECO:0000313" key="4">
    <source>
        <dbReference type="EMBL" id="MFC1421274.1"/>
    </source>
</evidence>
<reference evidence="4 5" key="1">
    <citation type="submission" date="2024-09" db="EMBL/GenBank/DDBJ databases">
        <authorList>
            <person name="Lee S.D."/>
        </authorList>
    </citation>
    <scope>NUCLEOTIDE SEQUENCE [LARGE SCALE GENOMIC DNA]</scope>
    <source>
        <strain evidence="4 5">N8-3</strain>
    </source>
</reference>